<protein>
    <submittedName>
        <fullName evidence="1">Uncharacterized protein</fullName>
    </submittedName>
</protein>
<organism evidence="1 2">
    <name type="scientific">Paracoccus litorisediminis</name>
    <dbReference type="NCBI Taxonomy" id="2006130"/>
    <lineage>
        <taxon>Bacteria</taxon>
        <taxon>Pseudomonadati</taxon>
        <taxon>Pseudomonadota</taxon>
        <taxon>Alphaproteobacteria</taxon>
        <taxon>Rhodobacterales</taxon>
        <taxon>Paracoccaceae</taxon>
        <taxon>Paracoccus</taxon>
    </lineage>
</organism>
<dbReference type="Proteomes" id="UP000449846">
    <property type="component" value="Unassembled WGS sequence"/>
</dbReference>
<keyword evidence="2" id="KW-1185">Reference proteome</keyword>
<dbReference type="RefSeq" id="WP_155037798.1">
    <property type="nucleotide sequence ID" value="NZ_WMIG01000001.1"/>
</dbReference>
<sequence>MSALLGHILNQQARAMHLERILEAAELLDNEGLAPAVMSSPISTARSIACELNAALDSVALPDN</sequence>
<dbReference type="AlphaFoldDB" id="A0A844HGB4"/>
<dbReference type="EMBL" id="WMIG01000001">
    <property type="protein sequence ID" value="MTH57869.1"/>
    <property type="molecule type" value="Genomic_DNA"/>
</dbReference>
<accession>A0A844HGB4</accession>
<evidence type="ECO:0000313" key="1">
    <source>
        <dbReference type="EMBL" id="MTH57869.1"/>
    </source>
</evidence>
<proteinExistence type="predicted"/>
<comment type="caution">
    <text evidence="1">The sequence shown here is derived from an EMBL/GenBank/DDBJ whole genome shotgun (WGS) entry which is preliminary data.</text>
</comment>
<gene>
    <name evidence="1" type="ORF">GL300_01460</name>
</gene>
<reference evidence="1 2" key="1">
    <citation type="submission" date="2019-11" db="EMBL/GenBank/DDBJ databases">
        <authorList>
            <person name="Dong K."/>
        </authorList>
    </citation>
    <scope>NUCLEOTIDE SEQUENCE [LARGE SCALE GENOMIC DNA]</scope>
    <source>
        <strain evidence="1 2">NBRC 112902</strain>
    </source>
</reference>
<evidence type="ECO:0000313" key="2">
    <source>
        <dbReference type="Proteomes" id="UP000449846"/>
    </source>
</evidence>
<name>A0A844HGB4_9RHOB</name>
<dbReference type="OrthoDB" id="32894at265"/>